<dbReference type="GO" id="GO:0008236">
    <property type="term" value="F:serine-type peptidase activity"/>
    <property type="evidence" value="ECO:0007669"/>
    <property type="project" value="InterPro"/>
</dbReference>
<keyword evidence="3" id="KW-1185">Reference proteome</keyword>
<reference evidence="2" key="1">
    <citation type="submission" date="2021-10" db="EMBL/GenBank/DDBJ databases">
        <title>Tamlana sargassums sp. nov., and Tamlana laminarinivorans sp. nov., two new bacteria isolated from the brown alga.</title>
        <authorList>
            <person name="Li J."/>
        </authorList>
    </citation>
    <scope>NUCLEOTIDE SEQUENCE</scope>
    <source>
        <strain evidence="2">62-3</strain>
    </source>
</reference>
<dbReference type="InterPro" id="IPR029045">
    <property type="entry name" value="ClpP/crotonase-like_dom_sf"/>
</dbReference>
<proteinExistence type="predicted"/>
<protein>
    <submittedName>
        <fullName evidence="2">Peptidase</fullName>
    </submittedName>
</protein>
<dbReference type="PROSITE" id="PS51257">
    <property type="entry name" value="PROKAR_LIPOPROTEIN"/>
    <property type="match status" value="1"/>
</dbReference>
<evidence type="ECO:0000313" key="3">
    <source>
        <dbReference type="Proteomes" id="UP001139286"/>
    </source>
</evidence>
<dbReference type="EMBL" id="JAJAPX010000004">
    <property type="protein sequence ID" value="MCB4808845.1"/>
    <property type="molecule type" value="Genomic_DNA"/>
</dbReference>
<dbReference type="SUPFAM" id="SSF52096">
    <property type="entry name" value="ClpP/crotonase"/>
    <property type="match status" value="1"/>
</dbReference>
<evidence type="ECO:0000313" key="2">
    <source>
        <dbReference type="EMBL" id="MCB4808845.1"/>
    </source>
</evidence>
<accession>A0A9X1I6P7</accession>
<dbReference type="Proteomes" id="UP001139286">
    <property type="component" value="Unassembled WGS sequence"/>
</dbReference>
<feature type="domain" description="Tail specific protease" evidence="1">
    <location>
        <begin position="250"/>
        <end position="465"/>
    </location>
</feature>
<dbReference type="Gene3D" id="3.90.226.10">
    <property type="entry name" value="2-enoyl-CoA Hydratase, Chain A, domain 1"/>
    <property type="match status" value="1"/>
</dbReference>
<comment type="caution">
    <text evidence="2">The sequence shown here is derived from an EMBL/GenBank/DDBJ whole genome shotgun (WGS) entry which is preliminary data.</text>
</comment>
<dbReference type="GO" id="GO:0006508">
    <property type="term" value="P:proteolysis"/>
    <property type="evidence" value="ECO:0007669"/>
    <property type="project" value="InterPro"/>
</dbReference>
<name>A0A9X1I6P7_9FLAO</name>
<dbReference type="Pfam" id="PF03572">
    <property type="entry name" value="Peptidase_S41"/>
    <property type="match status" value="1"/>
</dbReference>
<sequence>MSAITKLSIFLLLIFLISCNLDSKKSVTIKENKLSEQEMLDDYRLFKNIFEQANAGLYKYHTKQAIDSVFEANERLINNKLSYREYYTVLWNVIDYTGSCHNELYFPDSLKQRLNKEPIYFPLPLKYLGDKIYTKHKFEAIPKGSEILAVNNVASKELASLLAHYTSTDGHNKTGKYAFIETGRLAWYMYLIFGEQQHFEIVYKGENSSIIKEQITAVDYTTFLNNFKKKQTKTEENREYSFKYIDTIKSGYLKVKTFGMGGPGSEGHKQYAKFLDSVFIQLKTNKTTNLIVDVRNNGGGNDPNDILLYSYLTKRKFKENTSAYTIFQDIPFKEYYIDDDINELPKSLKEEHSIFKDGKYYQNNSFNKVWNPNKNAFNGNIYLLVDAFVASAGSLFASLVKSDEQTIVIGEETAGGYYGHTGHIPVHYQLPNSKLILQFSIVDLEQDVRELPDENYGDGIKPDFNVIQSHSDFTNNKDTQLNFTINLIKK</sequence>
<dbReference type="InterPro" id="IPR005151">
    <property type="entry name" value="Tail-specific_protease"/>
</dbReference>
<dbReference type="RefSeq" id="WP_226696241.1">
    <property type="nucleotide sequence ID" value="NZ_JAJAPX010000004.1"/>
</dbReference>
<organism evidence="2 3">
    <name type="scientific">Neotamlana sargassicola</name>
    <dbReference type="NCBI Taxonomy" id="2883125"/>
    <lineage>
        <taxon>Bacteria</taxon>
        <taxon>Pseudomonadati</taxon>
        <taxon>Bacteroidota</taxon>
        <taxon>Flavobacteriia</taxon>
        <taxon>Flavobacteriales</taxon>
        <taxon>Flavobacteriaceae</taxon>
        <taxon>Neotamlana</taxon>
    </lineage>
</organism>
<dbReference type="AlphaFoldDB" id="A0A9X1I6P7"/>
<gene>
    <name evidence="2" type="ORF">LG651_11330</name>
</gene>
<evidence type="ECO:0000259" key="1">
    <source>
        <dbReference type="Pfam" id="PF03572"/>
    </source>
</evidence>